<evidence type="ECO:0000313" key="5">
    <source>
        <dbReference type="EMBL" id="TYC50969.1"/>
    </source>
</evidence>
<dbReference type="AlphaFoldDB" id="A0A6C2CBV0"/>
<accession>A0A6C2CBV0</accession>
<evidence type="ECO:0000256" key="2">
    <source>
        <dbReference type="SAM" id="MobiDB-lite"/>
    </source>
</evidence>
<proteinExistence type="predicted"/>
<name>A0A6C2CBV0_9LACO</name>
<feature type="region of interest" description="Disordered" evidence="2">
    <location>
        <begin position="89"/>
        <end position="110"/>
    </location>
</feature>
<feature type="compositionally biased region" description="Low complexity" evidence="2">
    <location>
        <begin position="91"/>
        <end position="110"/>
    </location>
</feature>
<organism evidence="5 6">
    <name type="scientific">Weissella muntiaci</name>
    <dbReference type="NCBI Taxonomy" id="2508881"/>
    <lineage>
        <taxon>Bacteria</taxon>
        <taxon>Bacillati</taxon>
        <taxon>Bacillota</taxon>
        <taxon>Bacilli</taxon>
        <taxon>Lactobacillales</taxon>
        <taxon>Lactobacillaceae</taxon>
        <taxon>Weissella</taxon>
    </lineage>
</organism>
<dbReference type="EMBL" id="SDGZ01000003">
    <property type="protein sequence ID" value="TYC50969.1"/>
    <property type="molecule type" value="Genomic_DNA"/>
</dbReference>
<dbReference type="InterPro" id="IPR029050">
    <property type="entry name" value="Immunoprotect_excell_Ig-like"/>
</dbReference>
<gene>
    <name evidence="5" type="ORF">ESZ50_00090</name>
</gene>
<keyword evidence="3" id="KW-0472">Membrane</keyword>
<keyword evidence="3" id="KW-1133">Transmembrane helix</keyword>
<evidence type="ECO:0000313" key="6">
    <source>
        <dbReference type="Proteomes" id="UP000371977"/>
    </source>
</evidence>
<comment type="caution">
    <text evidence="5">The sequence shown here is derived from an EMBL/GenBank/DDBJ whole genome shotgun (WGS) entry which is preliminary data.</text>
</comment>
<feature type="transmembrane region" description="Helical" evidence="3">
    <location>
        <begin position="32"/>
        <end position="50"/>
    </location>
</feature>
<evidence type="ECO:0000259" key="4">
    <source>
        <dbReference type="Pfam" id="PF11611"/>
    </source>
</evidence>
<keyword evidence="1" id="KW-0732">Signal</keyword>
<sequence length="248" mass="26598">MRKEKYIWLPITAMGVIFVGMILSFFDFTELQGFILVGSGLIMAVIGLILNFKAKHILSLVTIFISILALNVSLIGQVFKSFDDTIQTMNSDSSSSVDSSDDSSYLDSTSSTDTLTVADLTQYTQDDTVSVGNETIKVNSVKNTDKDYIAINVTITNTSSGPISYSDDNFEVANGNSDSVMGGIYSSLAADNLGSNKFSYLSDGSIKPGESVTGDLLYDNSYTYSEGDGSNYLVVNVGGTRLAAIKLN</sequence>
<protein>
    <submittedName>
        <fullName evidence="5">DUF4352 domain-containing protein</fullName>
    </submittedName>
</protein>
<reference evidence="5 6" key="1">
    <citation type="submission" date="2019-01" db="EMBL/GenBank/DDBJ databases">
        <title>Weissella sp. nov., a novel lactic acid bacterium isolated from animal feces.</title>
        <authorList>
            <person name="Wang L.-T."/>
        </authorList>
    </citation>
    <scope>NUCLEOTIDE SEQUENCE [LARGE SCALE GENOMIC DNA]</scope>
    <source>
        <strain evidence="5 6">8H-2</strain>
    </source>
</reference>
<feature type="transmembrane region" description="Helical" evidence="3">
    <location>
        <begin position="7"/>
        <end position="26"/>
    </location>
</feature>
<dbReference type="Gene3D" id="2.60.40.1240">
    <property type="match status" value="1"/>
</dbReference>
<evidence type="ECO:0000256" key="1">
    <source>
        <dbReference type="ARBA" id="ARBA00022729"/>
    </source>
</evidence>
<dbReference type="InterPro" id="IPR029051">
    <property type="entry name" value="DUF4352"/>
</dbReference>
<keyword evidence="3" id="KW-0812">Transmembrane</keyword>
<dbReference type="RefSeq" id="WP_148621555.1">
    <property type="nucleotide sequence ID" value="NZ_SDGZ01000003.1"/>
</dbReference>
<evidence type="ECO:0000256" key="3">
    <source>
        <dbReference type="SAM" id="Phobius"/>
    </source>
</evidence>
<dbReference type="Pfam" id="PF11611">
    <property type="entry name" value="DUF4352"/>
    <property type="match status" value="1"/>
</dbReference>
<dbReference type="Proteomes" id="UP000371977">
    <property type="component" value="Unassembled WGS sequence"/>
</dbReference>
<feature type="transmembrane region" description="Helical" evidence="3">
    <location>
        <begin position="57"/>
        <end position="79"/>
    </location>
</feature>
<feature type="domain" description="DUF4352" evidence="4">
    <location>
        <begin position="126"/>
        <end position="219"/>
    </location>
</feature>
<keyword evidence="6" id="KW-1185">Reference proteome</keyword>